<evidence type="ECO:0000313" key="9">
    <source>
        <dbReference type="Proteomes" id="UP000661077"/>
    </source>
</evidence>
<dbReference type="InterPro" id="IPR006162">
    <property type="entry name" value="Ppantetheine_attach_site"/>
</dbReference>
<evidence type="ECO:0000256" key="1">
    <source>
        <dbReference type="ARBA" id="ARBA00005194"/>
    </source>
</evidence>
<dbReference type="InterPro" id="IPR001227">
    <property type="entry name" value="Ac_transferase_dom_sf"/>
</dbReference>
<evidence type="ECO:0000313" key="8">
    <source>
        <dbReference type="EMBL" id="MBM0106533.1"/>
    </source>
</evidence>
<evidence type="ECO:0000256" key="2">
    <source>
        <dbReference type="ARBA" id="ARBA00006484"/>
    </source>
</evidence>
<evidence type="ECO:0000259" key="7">
    <source>
        <dbReference type="PROSITE" id="PS52004"/>
    </source>
</evidence>
<dbReference type="SMART" id="SM00827">
    <property type="entry name" value="PKS_AT"/>
    <property type="match status" value="1"/>
</dbReference>
<dbReference type="CDD" id="cd00833">
    <property type="entry name" value="PKS"/>
    <property type="match status" value="1"/>
</dbReference>
<dbReference type="SUPFAM" id="SSF51735">
    <property type="entry name" value="NAD(P)-binding Rossmann-fold domains"/>
    <property type="match status" value="2"/>
</dbReference>
<dbReference type="InterPro" id="IPR014030">
    <property type="entry name" value="Ketoacyl_synth_N"/>
</dbReference>
<dbReference type="PROSITE" id="PS00606">
    <property type="entry name" value="KS3_1"/>
    <property type="match status" value="1"/>
</dbReference>
<feature type="domain" description="Ketosynthase family 3 (KS3)" evidence="7">
    <location>
        <begin position="12"/>
        <end position="439"/>
    </location>
</feature>
<dbReference type="CDD" id="cd08953">
    <property type="entry name" value="KR_2_SDR_x"/>
    <property type="match status" value="1"/>
</dbReference>
<dbReference type="InterPro" id="IPR016035">
    <property type="entry name" value="Acyl_Trfase/lysoPLipase"/>
</dbReference>
<dbReference type="Gene3D" id="3.40.47.10">
    <property type="match status" value="1"/>
</dbReference>
<dbReference type="PROSITE" id="PS50075">
    <property type="entry name" value="CARRIER"/>
    <property type="match status" value="1"/>
</dbReference>
<dbReference type="InterPro" id="IPR013968">
    <property type="entry name" value="PKS_KR"/>
</dbReference>
<dbReference type="Gene3D" id="3.40.366.10">
    <property type="entry name" value="Malonyl-Coenzyme A Acyl Carrier Protein, domain 2"/>
    <property type="match status" value="1"/>
</dbReference>
<dbReference type="SUPFAM" id="SSF53901">
    <property type="entry name" value="Thiolase-like"/>
    <property type="match status" value="1"/>
</dbReference>
<dbReference type="Pfam" id="PF22621">
    <property type="entry name" value="CurL-like_PKS_C"/>
    <property type="match status" value="1"/>
</dbReference>
<reference evidence="8 9" key="1">
    <citation type="journal article" date="2021" name="Int. J. Syst. Evol. Microbiol.">
        <title>Steroidobacter gossypii sp. nov., isolated from soil of cotton cropping field.</title>
        <authorList>
            <person name="Huang R."/>
            <person name="Yang S."/>
            <person name="Zhen C."/>
            <person name="Liu W."/>
        </authorList>
    </citation>
    <scope>NUCLEOTIDE SEQUENCE [LARGE SCALE GENOMIC DNA]</scope>
    <source>
        <strain evidence="8 9">S1-65</strain>
    </source>
</reference>
<sequence length="1514" mass="164513">MTGKGMHKRLLESGIAVIGMAGRFPGARSLDEFWRNIRNGKLSLRTFTDAELEAVGVSQAELRHPNYVKVGAYIDDIDQFDAGLFDFSPREAEITSPQQRILLECAYHALEDAGVCPDKYRGNIGVFTGVGVSSYFFQNLMSHPEIARELGRKTVQFGNDLTFSATQVSYKLNLTGPSINIATACSTSIVAIHLGCRSLLDYECDIALAGASQISVNHDRGYLYQEGGILSRDGRCRAFSTQATGTVSGNGAGIVVLKRLEDAIEDRDHISAVILGSAINNDGDDKVGYSAPSVSGQVRVIVEAQAAAGVEPADVTYVETHGTATPLGDPIEVAALSQAFSLRTSARQYCGIGSLKSNLGHMGTAAGIGSFIKTVLALKHRQIPPSINVVEPNPQLNLEQTPFYLNTSLRAWPPTERGRIAGISGFGMGGTNAHVVVQEWAEPYEERASGSRPEIVTLSARTPAALEQMCRDLLEYVADTRFDLADIAYTLALGRREFAYRIAHVATDKRDLAAQLTRTIGAGIELCPASASSRVVFMFPGQGAQHANMGAALYANVPFFREQIERCAAVLAPLNVDLMSLIYGDDVERIAAGLERTENAQVALFSVEYATARLWMEWGVQPVGMIGHSLGEYVAACIAGVMSVEDALALVLARGRLMEDTPPGRMMSVELSPDELDPYLSENLCVAAVNAPRVVVVSGDPESIHSLELALGEKHLQCKIVNGRNGFHSRLLDPVLGMLAERVAQIRLQPPSIPFVSNVTGDWISDADACDPQYWVRHARQAVLFWPGIRTIAAGGEFVYLDIGPGAVTSSLLSMCATDPAFARRPACFRSSPGPRENVDGHEYMVKAVAGLWMAGVAIDWENYYGGRELRKVPAPLYRFQRERYWIEENRSAGKAASYYPDAMQERLPEEWIYVPLWKQIPAPASARKPVRGASVLLVGESRDYMTALSRYLLEHGARVTRVTPECADDFETTLQSLAAEGAAPDYIIFSCDLSPYSIDDGYTGRRFQRFHDLWSLQRAVAKMQAHEIRETRLVCIGAGRASIRGDELLDPVSFAVALLCRVIGQEFESTSCCYVDVDPDPSLAQLEALVAEAFSESNETLVALRGAQRYVEYFHRHEVQAAPEPASFRKRGVYLITGGLGGIGMQLARFLAENYQARLILLGRNPLVRQEAGTLVAMDESNEAMTLRSELRGLQALGAELLIEAVDVANSRQLAACAARAERKFGAINGVIHAAGIAGGGFIQKKTEEEIDGVLAPKVLGALNLLACFRSKPLDFMFLCSSQNAIKGGVARADYGAANAFLDGLAAREATKVPFPLQSINWCQWRETGMAHRSQRSRDDVADAKSRDSISNVEGTKLFSMLVAAALPRAIVSKRDFSSAIAEQPSSRDLLNMPVREPAAAQRRPAHLSSDFVAPRNELEAAIAGIWSSLLGVRPIGAHDQYYELGGNSLLLAQLVMQLSQRFDVRISLQQVLEAQTVASQAEMVLAARAKSIHVAELDRILAEYDGAEAATG</sequence>
<keyword evidence="9" id="KW-1185">Reference proteome</keyword>
<dbReference type="Pfam" id="PF02801">
    <property type="entry name" value="Ketoacyl-synt_C"/>
    <property type="match status" value="1"/>
</dbReference>
<name>A0ABS1WZZ4_9GAMM</name>
<dbReference type="InterPro" id="IPR018201">
    <property type="entry name" value="Ketoacyl_synth_AS"/>
</dbReference>
<dbReference type="InterPro" id="IPR050091">
    <property type="entry name" value="PKS_NRPS_Biosynth_Enz"/>
</dbReference>
<dbReference type="Gene3D" id="3.40.50.720">
    <property type="entry name" value="NAD(P)-binding Rossmann-like Domain"/>
    <property type="match status" value="1"/>
</dbReference>
<dbReference type="PROSITE" id="PS52004">
    <property type="entry name" value="KS3_2"/>
    <property type="match status" value="1"/>
</dbReference>
<dbReference type="Gene3D" id="1.10.1200.10">
    <property type="entry name" value="ACP-like"/>
    <property type="match status" value="1"/>
</dbReference>
<dbReference type="SMART" id="SM00822">
    <property type="entry name" value="PKS_KR"/>
    <property type="match status" value="1"/>
</dbReference>
<keyword evidence="5" id="KW-0808">Transferase</keyword>
<evidence type="ECO:0000256" key="5">
    <source>
        <dbReference type="ARBA" id="ARBA00022679"/>
    </source>
</evidence>
<dbReference type="PROSITE" id="PS00012">
    <property type="entry name" value="PHOSPHOPANTETHEINE"/>
    <property type="match status" value="1"/>
</dbReference>
<dbReference type="Pfam" id="PF00550">
    <property type="entry name" value="PP-binding"/>
    <property type="match status" value="1"/>
</dbReference>
<dbReference type="Gene3D" id="3.30.70.250">
    <property type="entry name" value="Malonyl-CoA ACP transacylase, ACP-binding"/>
    <property type="match status" value="1"/>
</dbReference>
<protein>
    <submittedName>
        <fullName evidence="8">SDR family NAD(P)-dependent oxidoreductase</fullName>
    </submittedName>
</protein>
<dbReference type="Pfam" id="PF00109">
    <property type="entry name" value="ketoacyl-synt"/>
    <property type="match status" value="1"/>
</dbReference>
<keyword evidence="4" id="KW-0597">Phosphoprotein</keyword>
<comment type="caution">
    <text evidence="8">The sequence shown here is derived from an EMBL/GenBank/DDBJ whole genome shotgun (WGS) entry which is preliminary data.</text>
</comment>
<evidence type="ECO:0000259" key="6">
    <source>
        <dbReference type="PROSITE" id="PS50075"/>
    </source>
</evidence>
<dbReference type="SUPFAM" id="SSF55048">
    <property type="entry name" value="Probable ACP-binding domain of malonyl-CoA ACP transacylase"/>
    <property type="match status" value="1"/>
</dbReference>
<dbReference type="SUPFAM" id="SSF52151">
    <property type="entry name" value="FabD/lysophospholipase-like"/>
    <property type="match status" value="1"/>
</dbReference>
<dbReference type="InterPro" id="IPR036736">
    <property type="entry name" value="ACP-like_sf"/>
</dbReference>
<dbReference type="InterPro" id="IPR020841">
    <property type="entry name" value="PKS_Beta-ketoAc_synthase_dom"/>
</dbReference>
<keyword evidence="3" id="KW-0596">Phosphopantetheine</keyword>
<dbReference type="InterPro" id="IPR016039">
    <property type="entry name" value="Thiolase-like"/>
</dbReference>
<feature type="domain" description="Carrier" evidence="6">
    <location>
        <begin position="1415"/>
        <end position="1490"/>
    </location>
</feature>
<dbReference type="InterPro" id="IPR014031">
    <property type="entry name" value="Ketoacyl_synth_C"/>
</dbReference>
<dbReference type="SUPFAM" id="SSF47336">
    <property type="entry name" value="ACP-like"/>
    <property type="match status" value="1"/>
</dbReference>
<dbReference type="SMART" id="SM00825">
    <property type="entry name" value="PKS_KS"/>
    <property type="match status" value="1"/>
</dbReference>
<proteinExistence type="inferred from homology"/>
<dbReference type="InterPro" id="IPR009081">
    <property type="entry name" value="PP-bd_ACP"/>
</dbReference>
<dbReference type="Gene3D" id="3.30.70.3290">
    <property type="match status" value="1"/>
</dbReference>
<dbReference type="InterPro" id="IPR014043">
    <property type="entry name" value="Acyl_transferase_dom"/>
</dbReference>
<organism evidence="8 9">
    <name type="scientific">Steroidobacter gossypii</name>
    <dbReference type="NCBI Taxonomy" id="2805490"/>
    <lineage>
        <taxon>Bacteria</taxon>
        <taxon>Pseudomonadati</taxon>
        <taxon>Pseudomonadota</taxon>
        <taxon>Gammaproteobacteria</taxon>
        <taxon>Steroidobacterales</taxon>
        <taxon>Steroidobacteraceae</taxon>
        <taxon>Steroidobacter</taxon>
    </lineage>
</organism>
<dbReference type="RefSeq" id="WP_203168654.1">
    <property type="nucleotide sequence ID" value="NZ_JAEVLS010000004.1"/>
</dbReference>
<dbReference type="InterPro" id="IPR057326">
    <property type="entry name" value="KR_dom"/>
</dbReference>
<dbReference type="PANTHER" id="PTHR43775:SF51">
    <property type="entry name" value="INACTIVE PHENOLPHTHIOCEROL SYNTHESIS POLYKETIDE SYNTHASE TYPE I PKS1-RELATED"/>
    <property type="match status" value="1"/>
</dbReference>
<dbReference type="Proteomes" id="UP000661077">
    <property type="component" value="Unassembled WGS sequence"/>
</dbReference>
<dbReference type="InterPro" id="IPR036291">
    <property type="entry name" value="NAD(P)-bd_dom_sf"/>
</dbReference>
<dbReference type="Pfam" id="PF08659">
    <property type="entry name" value="KR"/>
    <property type="match status" value="1"/>
</dbReference>
<dbReference type="EMBL" id="JAEVLS010000004">
    <property type="protein sequence ID" value="MBM0106533.1"/>
    <property type="molecule type" value="Genomic_DNA"/>
</dbReference>
<dbReference type="Pfam" id="PF00698">
    <property type="entry name" value="Acyl_transf_1"/>
    <property type="match status" value="1"/>
</dbReference>
<evidence type="ECO:0000256" key="3">
    <source>
        <dbReference type="ARBA" id="ARBA00022450"/>
    </source>
</evidence>
<comment type="similarity">
    <text evidence="2">Belongs to the short-chain dehydrogenases/reductases (SDR) family.</text>
</comment>
<dbReference type="PANTHER" id="PTHR43775">
    <property type="entry name" value="FATTY ACID SYNTHASE"/>
    <property type="match status" value="1"/>
</dbReference>
<comment type="pathway">
    <text evidence="1">Lipid metabolism; fatty acid biosynthesis.</text>
</comment>
<evidence type="ECO:0000256" key="4">
    <source>
        <dbReference type="ARBA" id="ARBA00022553"/>
    </source>
</evidence>
<accession>A0ABS1WZZ4</accession>
<dbReference type="InterPro" id="IPR016036">
    <property type="entry name" value="Malonyl_transacylase_ACP-bd"/>
</dbReference>
<gene>
    <name evidence="8" type="ORF">JM946_17530</name>
</gene>